<feature type="signal peptide" evidence="2">
    <location>
        <begin position="1"/>
        <end position="21"/>
    </location>
</feature>
<dbReference type="Gene3D" id="3.20.20.150">
    <property type="entry name" value="Divalent-metal-dependent TIM barrel enzymes"/>
    <property type="match status" value="1"/>
</dbReference>
<dbReference type="EMBL" id="CP107006">
    <property type="protein sequence ID" value="UYQ94002.1"/>
    <property type="molecule type" value="Genomic_DNA"/>
</dbReference>
<keyword evidence="5" id="KW-1185">Reference proteome</keyword>
<dbReference type="InterPro" id="IPR036237">
    <property type="entry name" value="Xyl_isomerase-like_sf"/>
</dbReference>
<evidence type="ECO:0000259" key="3">
    <source>
        <dbReference type="Pfam" id="PF01261"/>
    </source>
</evidence>
<evidence type="ECO:0000256" key="1">
    <source>
        <dbReference type="ARBA" id="ARBA00023235"/>
    </source>
</evidence>
<reference evidence="4" key="1">
    <citation type="submission" date="2022-10" db="EMBL/GenBank/DDBJ databases">
        <title>Chitinophaga sp. nov., isolated from soil.</title>
        <authorList>
            <person name="Jeon C.O."/>
        </authorList>
    </citation>
    <scope>NUCLEOTIDE SEQUENCE</scope>
    <source>
        <strain evidence="4">R8</strain>
    </source>
</reference>
<name>A0ABY6J2Y4_9BACT</name>
<dbReference type="Pfam" id="PF01261">
    <property type="entry name" value="AP_endonuc_2"/>
    <property type="match status" value="1"/>
</dbReference>
<feature type="domain" description="Xylose isomerase-like TIM barrel" evidence="3">
    <location>
        <begin position="39"/>
        <end position="272"/>
    </location>
</feature>
<feature type="chain" id="PRO_5047390835" evidence="2">
    <location>
        <begin position="22"/>
        <end position="286"/>
    </location>
</feature>
<sequence length="286" mass="32287">MKKTLYLVTFLLIASVVQSNAQKLPIRIGVNTSMDNDSLLAATGYDYIEENTRKLFHMSDSAFAKNLAKLKKTRRPVKAANSFLPPGLMLIGPHVNEAWVVGYVDTVFRHAKQAGVNIIVLGSSASRRLPEGYDRNKAIEEFVYIGRKMAEVAKKHDITIAMESLNKTEDNFITTLAFANELATRINHKNFKLTADIYHMLMENESPESIINARKNLVHCHIAEKEGRAVPGTNQENFVPYFEALKEINYKGLLSIECRWKDLPTQALAAREYLVTQLNQAYNTKP</sequence>
<dbReference type="InterPro" id="IPR050417">
    <property type="entry name" value="Sugar_Epim/Isomerase"/>
</dbReference>
<dbReference type="Proteomes" id="UP001162741">
    <property type="component" value="Chromosome"/>
</dbReference>
<dbReference type="RefSeq" id="WP_264281970.1">
    <property type="nucleotide sequence ID" value="NZ_CP107006.1"/>
</dbReference>
<organism evidence="4 5">
    <name type="scientific">Chitinophaga horti</name>
    <dbReference type="NCBI Taxonomy" id="2920382"/>
    <lineage>
        <taxon>Bacteria</taxon>
        <taxon>Pseudomonadati</taxon>
        <taxon>Bacteroidota</taxon>
        <taxon>Chitinophagia</taxon>
        <taxon>Chitinophagales</taxon>
        <taxon>Chitinophagaceae</taxon>
        <taxon>Chitinophaga</taxon>
    </lineage>
</organism>
<protein>
    <submittedName>
        <fullName evidence="4">Sugar phosphate isomerase/epimerase</fullName>
    </submittedName>
</protein>
<dbReference type="InterPro" id="IPR013022">
    <property type="entry name" value="Xyl_isomerase-like_TIM-brl"/>
</dbReference>
<gene>
    <name evidence="4" type="ORF">MKQ68_02705</name>
</gene>
<dbReference type="GO" id="GO:0016853">
    <property type="term" value="F:isomerase activity"/>
    <property type="evidence" value="ECO:0007669"/>
    <property type="project" value="UniProtKB-KW"/>
</dbReference>
<proteinExistence type="predicted"/>
<accession>A0ABY6J2Y4</accession>
<evidence type="ECO:0000313" key="4">
    <source>
        <dbReference type="EMBL" id="UYQ94002.1"/>
    </source>
</evidence>
<dbReference type="SUPFAM" id="SSF51658">
    <property type="entry name" value="Xylose isomerase-like"/>
    <property type="match status" value="1"/>
</dbReference>
<evidence type="ECO:0000256" key="2">
    <source>
        <dbReference type="SAM" id="SignalP"/>
    </source>
</evidence>
<dbReference type="PANTHER" id="PTHR43489">
    <property type="entry name" value="ISOMERASE"/>
    <property type="match status" value="1"/>
</dbReference>
<evidence type="ECO:0000313" key="5">
    <source>
        <dbReference type="Proteomes" id="UP001162741"/>
    </source>
</evidence>
<keyword evidence="1 4" id="KW-0413">Isomerase</keyword>
<dbReference type="PANTHER" id="PTHR43489:SF7">
    <property type="entry name" value="3-DEHYDRO-D-GULOSIDE 4-EPIMERASE-RELATED"/>
    <property type="match status" value="1"/>
</dbReference>
<keyword evidence="2" id="KW-0732">Signal</keyword>